<reference evidence="3" key="1">
    <citation type="journal article" date="2019" name="Int. J. Syst. Evol. Microbiol.">
        <title>The Global Catalogue of Microorganisms (GCM) 10K type strain sequencing project: providing services to taxonomists for standard genome sequencing and annotation.</title>
        <authorList>
            <consortium name="The Broad Institute Genomics Platform"/>
            <consortium name="The Broad Institute Genome Sequencing Center for Infectious Disease"/>
            <person name="Wu L."/>
            <person name="Ma J."/>
        </authorList>
    </citation>
    <scope>NUCLEOTIDE SEQUENCE [LARGE SCALE GENOMIC DNA]</scope>
    <source>
        <strain evidence="3">KCTC 52924</strain>
    </source>
</reference>
<evidence type="ECO:0000313" key="2">
    <source>
        <dbReference type="EMBL" id="MFD2791184.1"/>
    </source>
</evidence>
<name>A0ABW5VHM8_9FLAO</name>
<dbReference type="Proteomes" id="UP001597532">
    <property type="component" value="Unassembled WGS sequence"/>
</dbReference>
<accession>A0ABW5VHM8</accession>
<dbReference type="Pfam" id="PF18919">
    <property type="entry name" value="DUF5670"/>
    <property type="match status" value="1"/>
</dbReference>
<organism evidence="2 3">
    <name type="scientific">Arenibacter antarcticus</name>
    <dbReference type="NCBI Taxonomy" id="2040469"/>
    <lineage>
        <taxon>Bacteria</taxon>
        <taxon>Pseudomonadati</taxon>
        <taxon>Bacteroidota</taxon>
        <taxon>Flavobacteriia</taxon>
        <taxon>Flavobacteriales</taxon>
        <taxon>Flavobacteriaceae</taxon>
        <taxon>Arenibacter</taxon>
    </lineage>
</organism>
<protein>
    <submittedName>
        <fullName evidence="2">Lmo0937 family membrane protein</fullName>
    </submittedName>
</protein>
<dbReference type="NCBIfam" id="NF033488">
    <property type="entry name" value="lmo0937_fam_TM"/>
    <property type="match status" value="1"/>
</dbReference>
<keyword evidence="1" id="KW-0812">Transmembrane</keyword>
<gene>
    <name evidence="2" type="ORF">ACFS1K_15515</name>
</gene>
<keyword evidence="1" id="KW-0472">Membrane</keyword>
<proteinExistence type="predicted"/>
<keyword evidence="1" id="KW-1133">Transmembrane helix</keyword>
<comment type="caution">
    <text evidence="2">The sequence shown here is derived from an EMBL/GenBank/DDBJ whole genome shotgun (WGS) entry which is preliminary data.</text>
</comment>
<evidence type="ECO:0000313" key="3">
    <source>
        <dbReference type="Proteomes" id="UP001597532"/>
    </source>
</evidence>
<feature type="transmembrane region" description="Helical" evidence="1">
    <location>
        <begin position="29"/>
        <end position="45"/>
    </location>
</feature>
<keyword evidence="3" id="KW-1185">Reference proteome</keyword>
<dbReference type="InterPro" id="IPR043727">
    <property type="entry name" value="Lmo0937-like"/>
</dbReference>
<sequence>MSKILTLIAVLMLVIWTMGLFVFNIGNLIHFFLLLAALLMILKVIREK</sequence>
<dbReference type="EMBL" id="JBHUOK010000032">
    <property type="protein sequence ID" value="MFD2791184.1"/>
    <property type="molecule type" value="Genomic_DNA"/>
</dbReference>
<dbReference type="RefSeq" id="WP_353057461.1">
    <property type="nucleotide sequence ID" value="NZ_CP166679.1"/>
</dbReference>
<evidence type="ECO:0000256" key="1">
    <source>
        <dbReference type="SAM" id="Phobius"/>
    </source>
</evidence>